<evidence type="ECO:0000256" key="2">
    <source>
        <dbReference type="ARBA" id="ARBA00023055"/>
    </source>
</evidence>
<keyword evidence="2" id="KW-0445">Lipid transport</keyword>
<protein>
    <submittedName>
        <fullName evidence="7">StAR-related lipid transfer protein 6 isoform X1</fullName>
    </submittedName>
</protein>
<dbReference type="InterPro" id="IPR002913">
    <property type="entry name" value="START_lipid-bd_dom"/>
</dbReference>
<name>A0ABM3S0M3_BALAC</name>
<dbReference type="RefSeq" id="XP_057383393.1">
    <property type="nucleotide sequence ID" value="XM_057527410.1"/>
</dbReference>
<dbReference type="InterPro" id="IPR043556">
    <property type="entry name" value="StARD5/6"/>
</dbReference>
<evidence type="ECO:0000313" key="7">
    <source>
        <dbReference type="RefSeq" id="XP_057383393.1"/>
    </source>
</evidence>
<feature type="domain" description="START" evidence="5">
    <location>
        <begin position="68"/>
        <end position="144"/>
    </location>
</feature>
<evidence type="ECO:0000256" key="1">
    <source>
        <dbReference type="ARBA" id="ARBA00022448"/>
    </source>
</evidence>
<keyword evidence="6" id="KW-1185">Reference proteome</keyword>
<keyword evidence="3" id="KW-0446">Lipid-binding</keyword>
<reference evidence="7" key="1">
    <citation type="submission" date="2025-08" db="UniProtKB">
        <authorList>
            <consortium name="RefSeq"/>
        </authorList>
    </citation>
    <scope>IDENTIFICATION</scope>
</reference>
<organism evidence="6 7">
    <name type="scientific">Balaenoptera acutorostrata</name>
    <name type="common">Common minke whale</name>
    <name type="synonym">Balaena rostrata</name>
    <dbReference type="NCBI Taxonomy" id="9767"/>
    <lineage>
        <taxon>Eukaryota</taxon>
        <taxon>Metazoa</taxon>
        <taxon>Chordata</taxon>
        <taxon>Craniata</taxon>
        <taxon>Vertebrata</taxon>
        <taxon>Euteleostomi</taxon>
        <taxon>Mammalia</taxon>
        <taxon>Eutheria</taxon>
        <taxon>Laurasiatheria</taxon>
        <taxon>Artiodactyla</taxon>
        <taxon>Whippomorpha</taxon>
        <taxon>Cetacea</taxon>
        <taxon>Mysticeti</taxon>
        <taxon>Balaenopteridae</taxon>
        <taxon>Balaenoptera</taxon>
    </lineage>
</organism>
<keyword evidence="1" id="KW-0813">Transport</keyword>
<evidence type="ECO:0000256" key="3">
    <source>
        <dbReference type="ARBA" id="ARBA00023121"/>
    </source>
</evidence>
<accession>A0ABM3S0M3</accession>
<evidence type="ECO:0000259" key="5">
    <source>
        <dbReference type="PROSITE" id="PS50848"/>
    </source>
</evidence>
<gene>
    <name evidence="7" type="primary">STARD6</name>
</gene>
<evidence type="ECO:0000313" key="6">
    <source>
        <dbReference type="Proteomes" id="UP001652580"/>
    </source>
</evidence>
<dbReference type="PROSITE" id="PS50848">
    <property type="entry name" value="START"/>
    <property type="match status" value="1"/>
</dbReference>
<comment type="function">
    <text evidence="4">May be involved in the intracellular transport of sterols or other lipids. May bind cholesterol or other sterols.</text>
</comment>
<evidence type="ECO:0000256" key="4">
    <source>
        <dbReference type="ARBA" id="ARBA00024750"/>
    </source>
</evidence>
<sequence>MCEPVYKAGTGYEVRRIQFQLSGVSEKDAISVLVCVYFPLTLWVKISLTITASEYVPAHPMLHHQLLVDFPAYPSSSNYIRGCNHACGHVCSPLQENPAYSKLVMFVQTEMRGKLAPSIIEATMPSNLISFLLNVKDGVKTHKIPSGRGCHHNGHSLFLKKK</sequence>
<dbReference type="PANTHER" id="PTHR46374:SF2">
    <property type="entry name" value="STAR-RELATED LIPID TRANSFER PROTEIN 6"/>
    <property type="match status" value="1"/>
</dbReference>
<dbReference type="SUPFAM" id="SSF55961">
    <property type="entry name" value="Bet v1-like"/>
    <property type="match status" value="1"/>
</dbReference>
<dbReference type="Proteomes" id="UP001652580">
    <property type="component" value="Chromosome 13"/>
</dbReference>
<dbReference type="InterPro" id="IPR023393">
    <property type="entry name" value="START-like_dom_sf"/>
</dbReference>
<dbReference type="Gene3D" id="3.30.530.20">
    <property type="match status" value="1"/>
</dbReference>
<dbReference type="PANTHER" id="PTHR46374">
    <property type="entry name" value="PROTEIN CBG07384"/>
    <property type="match status" value="1"/>
</dbReference>
<dbReference type="GeneID" id="103020188"/>
<proteinExistence type="predicted"/>